<feature type="compositionally biased region" description="Low complexity" evidence="3">
    <location>
        <begin position="133"/>
        <end position="151"/>
    </location>
</feature>
<sequence>MGVHVSEVRVELDRTPILHGVDLDVAPGSTTGLIGPNGSGKSTLLRCLHRALRPSHGVVPLGDEEVGRMRAREVGRAVAVVAQDHDLDDDFTARETAAMGRTPHLGPLDRESRATATWWRRRWSGWAWCGPRTARSPPCPAASANASCRRAPPLRHGPANPHLPDLTPPPRTVTTNRAAFTRKDQRGLSNGGSPSSGSWARDLGTAGRPVRPPRHGRGRHAARPGPAPPGAGHRRLRRARHRGRLPGRRQRAPGPGRAVHRRSGARLRRGQGGRRHPRDPGRRLPPRGPHPPGRAPPHPLTARSRTPPARTAHATPALSTAPPRTPPARSTRQARAPR</sequence>
<feature type="compositionally biased region" description="Low complexity" evidence="3">
    <location>
        <begin position="300"/>
        <end position="338"/>
    </location>
</feature>
<feature type="compositionally biased region" description="Basic residues" evidence="3">
    <location>
        <begin position="258"/>
        <end position="277"/>
    </location>
</feature>
<feature type="compositionally biased region" description="Basic residues" evidence="3">
    <location>
        <begin position="232"/>
        <end position="251"/>
    </location>
</feature>
<dbReference type="PANTHER" id="PTHR42794:SF2">
    <property type="entry name" value="ABC TRANSPORTER ATP-BINDING PROTEIN"/>
    <property type="match status" value="1"/>
</dbReference>
<gene>
    <name evidence="5" type="ORF">KCV87_33955</name>
</gene>
<dbReference type="Gene3D" id="3.40.50.300">
    <property type="entry name" value="P-loop containing nucleotide triphosphate hydrolases"/>
    <property type="match status" value="1"/>
</dbReference>
<keyword evidence="1" id="KW-0547">Nucleotide-binding</keyword>
<accession>A0AA45LE90</accession>
<dbReference type="InterPro" id="IPR003593">
    <property type="entry name" value="AAA+_ATPase"/>
</dbReference>
<evidence type="ECO:0000256" key="2">
    <source>
        <dbReference type="ARBA" id="ARBA00022840"/>
    </source>
</evidence>
<dbReference type="PANTHER" id="PTHR42794">
    <property type="entry name" value="HEMIN IMPORT ATP-BINDING PROTEIN HMUV"/>
    <property type="match status" value="1"/>
</dbReference>
<organism evidence="5 6">
    <name type="scientific">Actinosynnema pretiosum subsp. pretiosum</name>
    <dbReference type="NCBI Taxonomy" id="103721"/>
    <lineage>
        <taxon>Bacteria</taxon>
        <taxon>Bacillati</taxon>
        <taxon>Actinomycetota</taxon>
        <taxon>Actinomycetes</taxon>
        <taxon>Pseudonocardiales</taxon>
        <taxon>Pseudonocardiaceae</taxon>
        <taxon>Actinosynnema</taxon>
    </lineage>
</organism>
<feature type="compositionally biased region" description="Pro residues" evidence="3">
    <location>
        <begin position="286"/>
        <end position="299"/>
    </location>
</feature>
<keyword evidence="2 5" id="KW-0067">ATP-binding</keyword>
<reference evidence="5" key="1">
    <citation type="submission" date="2021-04" db="EMBL/GenBank/DDBJ databases">
        <title>Genomic sequence of Actinosynnema pretiosum subsp. pretiosum ATCC 31280 (C-14919).</title>
        <authorList>
            <person name="Bai L."/>
            <person name="Wang X."/>
            <person name="Xiao Y."/>
        </authorList>
    </citation>
    <scope>NUCLEOTIDE SEQUENCE</scope>
    <source>
        <strain evidence="5">ATCC 31280</strain>
    </source>
</reference>
<dbReference type="Proteomes" id="UP000677152">
    <property type="component" value="Chromosome"/>
</dbReference>
<feature type="compositionally biased region" description="Low complexity" evidence="3">
    <location>
        <begin position="187"/>
        <end position="198"/>
    </location>
</feature>
<dbReference type="AlphaFoldDB" id="A0AA45LE90"/>
<dbReference type="InterPro" id="IPR027417">
    <property type="entry name" value="P-loop_NTPase"/>
</dbReference>
<evidence type="ECO:0000256" key="1">
    <source>
        <dbReference type="ARBA" id="ARBA00022741"/>
    </source>
</evidence>
<feature type="domain" description="ABC transporter" evidence="4">
    <location>
        <begin position="3"/>
        <end position="272"/>
    </location>
</feature>
<dbReference type="PROSITE" id="PS50893">
    <property type="entry name" value="ABC_TRANSPORTER_2"/>
    <property type="match status" value="1"/>
</dbReference>
<name>A0AA45LE90_9PSEU</name>
<dbReference type="SMART" id="SM00382">
    <property type="entry name" value="AAA"/>
    <property type="match status" value="1"/>
</dbReference>
<dbReference type="GO" id="GO:0005524">
    <property type="term" value="F:ATP binding"/>
    <property type="evidence" value="ECO:0007669"/>
    <property type="project" value="UniProtKB-KW"/>
</dbReference>
<dbReference type="GO" id="GO:0016887">
    <property type="term" value="F:ATP hydrolysis activity"/>
    <property type="evidence" value="ECO:0007669"/>
    <property type="project" value="InterPro"/>
</dbReference>
<evidence type="ECO:0000256" key="3">
    <source>
        <dbReference type="SAM" id="MobiDB-lite"/>
    </source>
</evidence>
<feature type="compositionally biased region" description="Basic residues" evidence="3">
    <location>
        <begin position="211"/>
        <end position="222"/>
    </location>
</feature>
<proteinExistence type="predicted"/>
<evidence type="ECO:0000313" key="6">
    <source>
        <dbReference type="Proteomes" id="UP000677152"/>
    </source>
</evidence>
<dbReference type="Pfam" id="PF00005">
    <property type="entry name" value="ABC_tran"/>
    <property type="match status" value="1"/>
</dbReference>
<evidence type="ECO:0000313" key="5">
    <source>
        <dbReference type="EMBL" id="QUF08321.1"/>
    </source>
</evidence>
<dbReference type="EMBL" id="CP073249">
    <property type="protein sequence ID" value="QUF08321.1"/>
    <property type="molecule type" value="Genomic_DNA"/>
</dbReference>
<evidence type="ECO:0000259" key="4">
    <source>
        <dbReference type="PROSITE" id="PS50893"/>
    </source>
</evidence>
<dbReference type="InterPro" id="IPR003439">
    <property type="entry name" value="ABC_transporter-like_ATP-bd"/>
</dbReference>
<feature type="region of interest" description="Disordered" evidence="3">
    <location>
        <begin position="133"/>
        <end position="338"/>
    </location>
</feature>
<dbReference type="SUPFAM" id="SSF52540">
    <property type="entry name" value="P-loop containing nucleoside triphosphate hydrolases"/>
    <property type="match status" value="1"/>
</dbReference>
<protein>
    <submittedName>
        <fullName evidence="5">ATP-binding cassette domain-containing protein</fullName>
    </submittedName>
</protein>